<evidence type="ECO:0000259" key="3">
    <source>
        <dbReference type="Pfam" id="PF05569"/>
    </source>
</evidence>
<feature type="transmembrane region" description="Helical" evidence="2">
    <location>
        <begin position="88"/>
        <end position="108"/>
    </location>
</feature>
<dbReference type="InterPro" id="IPR008756">
    <property type="entry name" value="Peptidase_M56"/>
</dbReference>
<dbReference type="CDD" id="cd07341">
    <property type="entry name" value="M56_BlaR1_MecR1_like"/>
    <property type="match status" value="1"/>
</dbReference>
<dbReference type="PANTHER" id="PTHR34978">
    <property type="entry name" value="POSSIBLE SENSOR-TRANSDUCER PROTEIN BLAR"/>
    <property type="match status" value="1"/>
</dbReference>
<organism evidence="4 5">
    <name type="scientific">Pseudobacter ginsenosidimutans</name>
    <dbReference type="NCBI Taxonomy" id="661488"/>
    <lineage>
        <taxon>Bacteria</taxon>
        <taxon>Pseudomonadati</taxon>
        <taxon>Bacteroidota</taxon>
        <taxon>Chitinophagia</taxon>
        <taxon>Chitinophagales</taxon>
        <taxon>Chitinophagaceae</taxon>
        <taxon>Pseudobacter</taxon>
    </lineage>
</organism>
<feature type="domain" description="Peptidase M56" evidence="3">
    <location>
        <begin position="154"/>
        <end position="252"/>
    </location>
</feature>
<keyword evidence="4" id="KW-0675">Receptor</keyword>
<keyword evidence="2" id="KW-1133">Transmembrane helix</keyword>
<feature type="transmembrane region" description="Helical" evidence="2">
    <location>
        <begin position="34"/>
        <end position="54"/>
    </location>
</feature>
<keyword evidence="5" id="KW-1185">Reference proteome</keyword>
<dbReference type="InterPro" id="IPR052173">
    <property type="entry name" value="Beta-lactam_resp_regulator"/>
</dbReference>
<feature type="transmembrane region" description="Helical" evidence="2">
    <location>
        <begin position="262"/>
        <end position="280"/>
    </location>
</feature>
<proteinExistence type="predicted"/>
<evidence type="ECO:0000256" key="2">
    <source>
        <dbReference type="SAM" id="Phobius"/>
    </source>
</evidence>
<feature type="compositionally biased region" description="Pro residues" evidence="1">
    <location>
        <begin position="399"/>
        <end position="414"/>
    </location>
</feature>
<dbReference type="EMBL" id="SGXA01000006">
    <property type="protein sequence ID" value="RZS65215.1"/>
    <property type="molecule type" value="Genomic_DNA"/>
</dbReference>
<comment type="caution">
    <text evidence="4">The sequence shown here is derived from an EMBL/GenBank/DDBJ whole genome shotgun (WGS) entry which is preliminary data.</text>
</comment>
<gene>
    <name evidence="4" type="ORF">EV199_5972</name>
</gene>
<evidence type="ECO:0000313" key="5">
    <source>
        <dbReference type="Proteomes" id="UP000293874"/>
    </source>
</evidence>
<dbReference type="Proteomes" id="UP000293874">
    <property type="component" value="Unassembled WGS sequence"/>
</dbReference>
<evidence type="ECO:0000256" key="1">
    <source>
        <dbReference type="SAM" id="MobiDB-lite"/>
    </source>
</evidence>
<dbReference type="InterPro" id="IPR037066">
    <property type="entry name" value="Plug_dom_sf"/>
</dbReference>
<feature type="compositionally biased region" description="Pro residues" evidence="1">
    <location>
        <begin position="383"/>
        <end position="392"/>
    </location>
</feature>
<dbReference type="Pfam" id="PF05569">
    <property type="entry name" value="Peptidase_M56"/>
    <property type="match status" value="1"/>
</dbReference>
<dbReference type="SUPFAM" id="SSF56935">
    <property type="entry name" value="Porins"/>
    <property type="match status" value="1"/>
</dbReference>
<accession>A0A4Q7MAJ7</accession>
<feature type="transmembrane region" description="Helical" evidence="2">
    <location>
        <begin position="6"/>
        <end position="22"/>
    </location>
</feature>
<dbReference type="RefSeq" id="WP_130544440.1">
    <property type="nucleotide sequence ID" value="NZ_SGXA01000006.1"/>
</dbReference>
<evidence type="ECO:0000313" key="4">
    <source>
        <dbReference type="EMBL" id="RZS65215.1"/>
    </source>
</evidence>
<dbReference type="AlphaFoldDB" id="A0A4Q7MAJ7"/>
<protein>
    <submittedName>
        <fullName evidence="4">TonB-dependent receptor-like protein</fullName>
    </submittedName>
</protein>
<keyword evidence="2" id="KW-0812">Transmembrane</keyword>
<sequence>MDFILKLSIGLAVTWFFYWLLLRRLTFYRWNRLFLLVYPAMAYLVPFIDITGLLHQGDDKAWLRAIPVLEQYSFRFELQERSIWSDPAFIGGLVLAAGSIIMAARFCWQYWSLRKAVSGAVLLADDEARLYHVDKRILPFSFGRSIYLNKHLHTEAELREILRHEFIHVKQRHSLDMMWGELLCIINWYNPFAWLLRNAIRQNLEFIADHQVLANGIDRKQYQYMLLKVTGMSSFSVANNFNLSSLKKRIVMMNKKTSASVHLLRFVLIVPVLAVLLLAFRSVTRLDLPSPSGLIAEKIFADTAVERDSFIALADGDTLRFQAVKPIHDTVPKKKTDNIERIDIHKKNNLVTVRLKDGTVEKFDLSDPKQKEAFEKKYGKISTPPPPPPPPADSWKSVPTPPAPPAPPAPPRPPANENEKGVMIEERVVTVEGTGEKTTKPLFVVKPVAEEREMVKVTAVGVRATSKAGVAERSRKNPNDEVVVVGYGVKKDDKSTVTLKDESTFRIKSDTDNDPLIVVDGKIIPKGGLGSIPPETIAQVNILKGSTATDKYGDRAKDGVIVVTTKAAAGIVVEQKKKNFFDDDLCLLNAIIIIDDKEMGCENANAFVKSNRSNIMSVDIIKGADRVKEATGKTATNAIVIKTKKTTD</sequence>
<reference evidence="4 5" key="1">
    <citation type="submission" date="2019-02" db="EMBL/GenBank/DDBJ databases">
        <title>Genomic Encyclopedia of Type Strains, Phase IV (KMG-IV): sequencing the most valuable type-strain genomes for metagenomic binning, comparative biology and taxonomic classification.</title>
        <authorList>
            <person name="Goeker M."/>
        </authorList>
    </citation>
    <scope>NUCLEOTIDE SEQUENCE [LARGE SCALE GENOMIC DNA]</scope>
    <source>
        <strain evidence="4 5">DSM 18116</strain>
    </source>
</reference>
<dbReference type="Gene3D" id="2.170.130.10">
    <property type="entry name" value="TonB-dependent receptor, plug domain"/>
    <property type="match status" value="1"/>
</dbReference>
<keyword evidence="2" id="KW-0472">Membrane</keyword>
<feature type="region of interest" description="Disordered" evidence="1">
    <location>
        <begin position="377"/>
        <end position="418"/>
    </location>
</feature>
<dbReference type="PANTHER" id="PTHR34978:SF3">
    <property type="entry name" value="SLR0241 PROTEIN"/>
    <property type="match status" value="1"/>
</dbReference>
<name>A0A4Q7MAJ7_9BACT</name>